<dbReference type="SUPFAM" id="SSF56112">
    <property type="entry name" value="Protein kinase-like (PK-like)"/>
    <property type="match status" value="1"/>
</dbReference>
<protein>
    <recommendedName>
        <fullName evidence="1">Aminoglycoside phosphotransferase domain-containing protein</fullName>
    </recommendedName>
</protein>
<comment type="caution">
    <text evidence="2">The sequence shown here is derived from an EMBL/GenBank/DDBJ whole genome shotgun (WGS) entry which is preliminary data.</text>
</comment>
<evidence type="ECO:0000313" key="2">
    <source>
        <dbReference type="EMBL" id="TNJ62837.1"/>
    </source>
</evidence>
<evidence type="ECO:0000259" key="1">
    <source>
        <dbReference type="Pfam" id="PF01636"/>
    </source>
</evidence>
<gene>
    <name evidence="2" type="ORF">FE784_28470</name>
</gene>
<organism evidence="2 3">
    <name type="scientific">Paenibacillus hemerocallicola</name>
    <dbReference type="NCBI Taxonomy" id="1172614"/>
    <lineage>
        <taxon>Bacteria</taxon>
        <taxon>Bacillati</taxon>
        <taxon>Bacillota</taxon>
        <taxon>Bacilli</taxon>
        <taxon>Bacillales</taxon>
        <taxon>Paenibacillaceae</taxon>
        <taxon>Paenibacillus</taxon>
    </lineage>
</organism>
<dbReference type="AlphaFoldDB" id="A0A5C4T3I5"/>
<dbReference type="Gene3D" id="3.90.1200.10">
    <property type="match status" value="1"/>
</dbReference>
<feature type="domain" description="Aminoglycoside phosphotransferase" evidence="1">
    <location>
        <begin position="51"/>
        <end position="239"/>
    </location>
</feature>
<dbReference type="RefSeq" id="WP_139605650.1">
    <property type="nucleotide sequence ID" value="NZ_VDCQ01000052.1"/>
</dbReference>
<reference evidence="2 3" key="1">
    <citation type="submission" date="2019-05" db="EMBL/GenBank/DDBJ databases">
        <title>We sequenced the genome of Paenibacillus hemerocallicola KCTC 33185 for further insight into its adaptation and study the phylogeny of Paenibacillus.</title>
        <authorList>
            <person name="Narsing Rao M.P."/>
        </authorList>
    </citation>
    <scope>NUCLEOTIDE SEQUENCE [LARGE SCALE GENOMIC DNA]</scope>
    <source>
        <strain evidence="2 3">KCTC 33185</strain>
    </source>
</reference>
<dbReference type="Pfam" id="PF01636">
    <property type="entry name" value="APH"/>
    <property type="match status" value="1"/>
</dbReference>
<dbReference type="EMBL" id="VDCQ01000052">
    <property type="protein sequence ID" value="TNJ62837.1"/>
    <property type="molecule type" value="Genomic_DNA"/>
</dbReference>
<name>A0A5C4T3I5_9BACL</name>
<dbReference type="InterPro" id="IPR011009">
    <property type="entry name" value="Kinase-like_dom_sf"/>
</dbReference>
<sequence>MIPERFMSYRGLIPIVEEVAEWSLLRKWSLSEVYRIKLKTGESRILKWGGEEMSREADIYRTLLQPLQIRAPIVYGFYEKDRSGIILMEDAGMHNLEQRPEPAHFLEAARELARFRATASMNLDRLSKPTIAAHTLNSDRFLKLADDLLRAPKLADQAVVWKIKEMLSRQLDKAIRKVPPTLVHHDYHAKNLLIQGNRILPIDWSIAYINAHLGDLYCLIMEAASWSRLPGEDVMQAYREEVGNGLSMEELSWQIRIGGLCWLVKSLRWLVYGGTEAIPGSDKWIPDLLEDAGKLLQN</sequence>
<dbReference type="InterPro" id="IPR002575">
    <property type="entry name" value="Aminoglycoside_PTrfase"/>
</dbReference>
<dbReference type="Proteomes" id="UP000307943">
    <property type="component" value="Unassembled WGS sequence"/>
</dbReference>
<dbReference type="OrthoDB" id="9800774at2"/>
<accession>A0A5C4T3I5</accession>
<proteinExistence type="predicted"/>
<evidence type="ECO:0000313" key="3">
    <source>
        <dbReference type="Proteomes" id="UP000307943"/>
    </source>
</evidence>
<keyword evidence="3" id="KW-1185">Reference proteome</keyword>